<reference evidence="4" key="1">
    <citation type="journal article" date="2021" name="PeerJ">
        <title>Extensive microbial diversity within the chicken gut microbiome revealed by metagenomics and culture.</title>
        <authorList>
            <person name="Gilroy R."/>
            <person name="Ravi A."/>
            <person name="Getino M."/>
            <person name="Pursley I."/>
            <person name="Horton D.L."/>
            <person name="Alikhan N.F."/>
            <person name="Baker D."/>
            <person name="Gharbi K."/>
            <person name="Hall N."/>
            <person name="Watson M."/>
            <person name="Adriaenssens E.M."/>
            <person name="Foster-Nyarko E."/>
            <person name="Jarju S."/>
            <person name="Secka A."/>
            <person name="Antonio M."/>
            <person name="Oren A."/>
            <person name="Chaudhuri R.R."/>
            <person name="La Ragione R."/>
            <person name="Hildebrand F."/>
            <person name="Pallen M.J."/>
        </authorList>
    </citation>
    <scope>NUCLEOTIDE SEQUENCE</scope>
    <source>
        <strain evidence="4">CHK185-5351</strain>
    </source>
</reference>
<dbReference type="InterPro" id="IPR000182">
    <property type="entry name" value="GNAT_dom"/>
</dbReference>
<dbReference type="InterPro" id="IPR045039">
    <property type="entry name" value="NSI-like"/>
</dbReference>
<proteinExistence type="predicted"/>
<dbReference type="EMBL" id="DWWU01000021">
    <property type="protein sequence ID" value="HJC15222.1"/>
    <property type="molecule type" value="Genomic_DNA"/>
</dbReference>
<dbReference type="GO" id="GO:0005737">
    <property type="term" value="C:cytoplasm"/>
    <property type="evidence" value="ECO:0007669"/>
    <property type="project" value="TreeGrafter"/>
</dbReference>
<dbReference type="InterPro" id="IPR016181">
    <property type="entry name" value="Acyl_CoA_acyltransferase"/>
</dbReference>
<dbReference type="PANTHER" id="PTHR43626">
    <property type="entry name" value="ACYL-COA N-ACYLTRANSFERASE"/>
    <property type="match status" value="1"/>
</dbReference>
<gene>
    <name evidence="4" type="ORF">H9705_05260</name>
</gene>
<dbReference type="GO" id="GO:0008080">
    <property type="term" value="F:N-acetyltransferase activity"/>
    <property type="evidence" value="ECO:0007669"/>
    <property type="project" value="InterPro"/>
</dbReference>
<evidence type="ECO:0000259" key="3">
    <source>
        <dbReference type="PROSITE" id="PS51186"/>
    </source>
</evidence>
<reference evidence="4" key="2">
    <citation type="submission" date="2021-04" db="EMBL/GenBank/DDBJ databases">
        <authorList>
            <person name="Gilroy R."/>
        </authorList>
    </citation>
    <scope>NUCLEOTIDE SEQUENCE</scope>
    <source>
        <strain evidence="4">CHK185-5351</strain>
    </source>
</reference>
<evidence type="ECO:0000313" key="4">
    <source>
        <dbReference type="EMBL" id="HJC15222.1"/>
    </source>
</evidence>
<evidence type="ECO:0000256" key="1">
    <source>
        <dbReference type="ARBA" id="ARBA00022679"/>
    </source>
</evidence>
<organism evidence="4 5">
    <name type="scientific">Candidatus Fusicatenibacter intestinigallinarum</name>
    <dbReference type="NCBI Taxonomy" id="2838598"/>
    <lineage>
        <taxon>Bacteria</taxon>
        <taxon>Bacillati</taxon>
        <taxon>Bacillota</taxon>
        <taxon>Clostridia</taxon>
        <taxon>Lachnospirales</taxon>
        <taxon>Lachnospiraceae</taxon>
        <taxon>Fusicatenibacter</taxon>
    </lineage>
</organism>
<accession>A0A9D2SMY3</accession>
<dbReference type="SUPFAM" id="SSF55729">
    <property type="entry name" value="Acyl-CoA N-acyltransferases (Nat)"/>
    <property type="match status" value="1"/>
</dbReference>
<dbReference type="Gene3D" id="3.40.630.30">
    <property type="match status" value="1"/>
</dbReference>
<evidence type="ECO:0000313" key="5">
    <source>
        <dbReference type="Proteomes" id="UP000823849"/>
    </source>
</evidence>
<dbReference type="AlphaFoldDB" id="A0A9D2SMY3"/>
<keyword evidence="1" id="KW-0808">Transferase</keyword>
<feature type="domain" description="N-acetyltransferase" evidence="3">
    <location>
        <begin position="1"/>
        <end position="136"/>
    </location>
</feature>
<dbReference type="Proteomes" id="UP000823849">
    <property type="component" value="Unassembled WGS sequence"/>
</dbReference>
<dbReference type="Pfam" id="PF13673">
    <property type="entry name" value="Acetyltransf_10"/>
    <property type="match status" value="1"/>
</dbReference>
<dbReference type="CDD" id="cd04301">
    <property type="entry name" value="NAT_SF"/>
    <property type="match status" value="1"/>
</dbReference>
<evidence type="ECO:0000256" key="2">
    <source>
        <dbReference type="ARBA" id="ARBA00023315"/>
    </source>
</evidence>
<dbReference type="PANTHER" id="PTHR43626:SF4">
    <property type="entry name" value="GCN5-RELATED N-ACETYLTRANSFERASE 2, CHLOROPLASTIC"/>
    <property type="match status" value="1"/>
</dbReference>
<protein>
    <submittedName>
        <fullName evidence="4">GNAT family N-acetyltransferase</fullName>
    </submittedName>
</protein>
<dbReference type="PROSITE" id="PS51186">
    <property type="entry name" value="GNAT"/>
    <property type="match status" value="1"/>
</dbReference>
<name>A0A9D2SMY3_9FIRM</name>
<keyword evidence="2" id="KW-0012">Acyltransferase</keyword>
<comment type="caution">
    <text evidence="4">The sequence shown here is derived from an EMBL/GenBank/DDBJ whole genome shotgun (WGS) entry which is preliminary data.</text>
</comment>
<sequence>MTYQENALCCEDYCRLRESVGWINFSETQTEKSLTNTLYTVTAEKDNQTVGMGRLIGDGMYFMIVDLVVQPDVQRMGIGSRIFQMLIEYVERETPVGGRSSIQLIAEKGKEPFYAKRGFKTVPHEFCGSAMRKVIRR</sequence>